<gene>
    <name evidence="1" type="ORF">S12H4_63332</name>
</gene>
<dbReference type="AlphaFoldDB" id="X1VYH1"/>
<organism evidence="1">
    <name type="scientific">marine sediment metagenome</name>
    <dbReference type="NCBI Taxonomy" id="412755"/>
    <lineage>
        <taxon>unclassified sequences</taxon>
        <taxon>metagenomes</taxon>
        <taxon>ecological metagenomes</taxon>
    </lineage>
</organism>
<dbReference type="EMBL" id="BARW01043012">
    <property type="protein sequence ID" value="GAJ17290.1"/>
    <property type="molecule type" value="Genomic_DNA"/>
</dbReference>
<comment type="caution">
    <text evidence="1">The sequence shown here is derived from an EMBL/GenBank/DDBJ whole genome shotgun (WGS) entry which is preliminary data.</text>
</comment>
<reference evidence="1" key="1">
    <citation type="journal article" date="2014" name="Front. Microbiol.">
        <title>High frequency of phylogenetically diverse reductive dehalogenase-homologous genes in deep subseafloor sedimentary metagenomes.</title>
        <authorList>
            <person name="Kawai M."/>
            <person name="Futagami T."/>
            <person name="Toyoda A."/>
            <person name="Takaki Y."/>
            <person name="Nishi S."/>
            <person name="Hori S."/>
            <person name="Arai W."/>
            <person name="Tsubouchi T."/>
            <person name="Morono Y."/>
            <person name="Uchiyama I."/>
            <person name="Ito T."/>
            <person name="Fujiyama A."/>
            <person name="Inagaki F."/>
            <person name="Takami H."/>
        </authorList>
    </citation>
    <scope>NUCLEOTIDE SEQUENCE</scope>
    <source>
        <strain evidence="1">Expedition CK06-06</strain>
    </source>
</reference>
<protein>
    <submittedName>
        <fullName evidence="1">Uncharacterized protein</fullName>
    </submittedName>
</protein>
<sequence length="46" mass="5006">TYNSGSVVKEVESRKLDKSGNTIVIIDEIHDLITRFIDAPGATSSK</sequence>
<feature type="non-terminal residue" evidence="1">
    <location>
        <position position="1"/>
    </location>
</feature>
<accession>X1VYH1</accession>
<name>X1VYH1_9ZZZZ</name>
<evidence type="ECO:0000313" key="1">
    <source>
        <dbReference type="EMBL" id="GAJ17290.1"/>
    </source>
</evidence>
<proteinExistence type="predicted"/>
<feature type="non-terminal residue" evidence="1">
    <location>
        <position position="46"/>
    </location>
</feature>